<dbReference type="RefSeq" id="WP_085274783.1">
    <property type="nucleotide sequence ID" value="NZ_FXAG01000002.1"/>
</dbReference>
<dbReference type="AlphaFoldDB" id="A0A1Y6B8L8"/>
<protein>
    <recommendedName>
        <fullName evidence="3">Cupin domain-containing protein</fullName>
    </recommendedName>
</protein>
<dbReference type="Gene3D" id="2.60.120.10">
    <property type="entry name" value="Jelly Rolls"/>
    <property type="match status" value="1"/>
</dbReference>
<name>A0A1Y6B8L8_9NEIS</name>
<dbReference type="STRING" id="1123014.SAMN02745746_00414"/>
<dbReference type="CDD" id="cd06982">
    <property type="entry name" value="cupin_BauB-like"/>
    <property type="match status" value="1"/>
</dbReference>
<dbReference type="Proteomes" id="UP000192920">
    <property type="component" value="Unassembled WGS sequence"/>
</dbReference>
<gene>
    <name evidence="1" type="ORF">SAMN02745746_00414</name>
</gene>
<dbReference type="EMBL" id="FXAG01000002">
    <property type="protein sequence ID" value="SME97215.1"/>
    <property type="molecule type" value="Genomic_DNA"/>
</dbReference>
<keyword evidence="2" id="KW-1185">Reference proteome</keyword>
<dbReference type="InterPro" id="IPR014710">
    <property type="entry name" value="RmlC-like_jellyroll"/>
</dbReference>
<evidence type="ECO:0008006" key="3">
    <source>
        <dbReference type="Google" id="ProtNLM"/>
    </source>
</evidence>
<evidence type="ECO:0000313" key="1">
    <source>
        <dbReference type="EMBL" id="SME97215.1"/>
    </source>
</evidence>
<evidence type="ECO:0000313" key="2">
    <source>
        <dbReference type="Proteomes" id="UP000192920"/>
    </source>
</evidence>
<sequence length="97" mass="10969">MTERPKAVPTVQIDNDQVVVTEWRFAPGAETGYHRHGMEYVVVPITNGELLLETPEGERRAALVLGQSYTRQIGTEHNVINPCEHEVAFIEIELKSR</sequence>
<proteinExistence type="predicted"/>
<organism evidence="1 2">
    <name type="scientific">Pseudogulbenkiania subflava DSM 22618</name>
    <dbReference type="NCBI Taxonomy" id="1123014"/>
    <lineage>
        <taxon>Bacteria</taxon>
        <taxon>Pseudomonadati</taxon>
        <taxon>Pseudomonadota</taxon>
        <taxon>Betaproteobacteria</taxon>
        <taxon>Neisseriales</taxon>
        <taxon>Chromobacteriaceae</taxon>
        <taxon>Pseudogulbenkiania</taxon>
    </lineage>
</organism>
<reference evidence="2" key="1">
    <citation type="submission" date="2017-04" db="EMBL/GenBank/DDBJ databases">
        <authorList>
            <person name="Varghese N."/>
            <person name="Submissions S."/>
        </authorList>
    </citation>
    <scope>NUCLEOTIDE SEQUENCE [LARGE SCALE GENOMIC DNA]</scope>
    <source>
        <strain evidence="2">DSM 22618</strain>
    </source>
</reference>
<dbReference type="InterPro" id="IPR011051">
    <property type="entry name" value="RmlC_Cupin_sf"/>
</dbReference>
<dbReference type="SUPFAM" id="SSF51182">
    <property type="entry name" value="RmlC-like cupins"/>
    <property type="match status" value="1"/>
</dbReference>
<accession>A0A1Y6B8L8</accession>